<dbReference type="SUPFAM" id="SSF103473">
    <property type="entry name" value="MFS general substrate transporter"/>
    <property type="match status" value="2"/>
</dbReference>
<dbReference type="GO" id="GO:0005886">
    <property type="term" value="C:plasma membrane"/>
    <property type="evidence" value="ECO:0007669"/>
    <property type="project" value="EnsemblFungi"/>
</dbReference>
<evidence type="ECO:0000256" key="1">
    <source>
        <dbReference type="ARBA" id="ARBA00004141"/>
    </source>
</evidence>
<evidence type="ECO:0000256" key="5">
    <source>
        <dbReference type="ARBA" id="ARBA00023136"/>
    </source>
</evidence>
<dbReference type="InterPro" id="IPR011701">
    <property type="entry name" value="MFS"/>
</dbReference>
<dbReference type="Gene3D" id="1.20.1250.20">
    <property type="entry name" value="MFS general substrate transporter like domains"/>
    <property type="match status" value="2"/>
</dbReference>
<evidence type="ECO:0000256" key="3">
    <source>
        <dbReference type="ARBA" id="ARBA00022692"/>
    </source>
</evidence>
<protein>
    <submittedName>
        <fullName evidence="8">Piso0_005905 protein</fullName>
    </submittedName>
</protein>
<feature type="transmembrane region" description="Helical" evidence="7">
    <location>
        <begin position="141"/>
        <end position="159"/>
    </location>
</feature>
<dbReference type="HOGENOM" id="CLU_012970_2_2_1"/>
<keyword evidence="3 7" id="KW-0812">Transmembrane</keyword>
<organism evidence="8 9">
    <name type="scientific">Pichia sorbitophila (strain ATCC MYA-4447 / BCRC 22081 / CBS 7064 / NBRC 10061 / NRRL Y-12695)</name>
    <name type="common">Hybrid yeast</name>
    <dbReference type="NCBI Taxonomy" id="559304"/>
    <lineage>
        <taxon>Eukaryota</taxon>
        <taxon>Fungi</taxon>
        <taxon>Dikarya</taxon>
        <taxon>Ascomycota</taxon>
        <taxon>Saccharomycotina</taxon>
        <taxon>Pichiomycetes</taxon>
        <taxon>Debaryomycetaceae</taxon>
        <taxon>Millerozyma</taxon>
    </lineage>
</organism>
<name>G8Y096_PICSO</name>
<keyword evidence="5 7" id="KW-0472">Membrane</keyword>
<proteinExistence type="inferred from homology"/>
<feature type="transmembrane region" description="Helical" evidence="7">
    <location>
        <begin position="561"/>
        <end position="582"/>
    </location>
</feature>
<comment type="subcellular location">
    <subcellularLocation>
        <location evidence="1">Membrane</location>
        <topology evidence="1">Multi-pass membrane protein</topology>
    </subcellularLocation>
</comment>
<dbReference type="InParanoid" id="G8Y096"/>
<feature type="transmembrane region" description="Helical" evidence="7">
    <location>
        <begin position="108"/>
        <end position="129"/>
    </location>
</feature>
<feature type="transmembrane region" description="Helical" evidence="7">
    <location>
        <begin position="396"/>
        <end position="416"/>
    </location>
</feature>
<dbReference type="OMA" id="NQWRWGY"/>
<evidence type="ECO:0000256" key="7">
    <source>
        <dbReference type="SAM" id="Phobius"/>
    </source>
</evidence>
<feature type="region of interest" description="Disordered" evidence="6">
    <location>
        <begin position="1"/>
        <end position="24"/>
    </location>
</feature>
<evidence type="ECO:0000313" key="9">
    <source>
        <dbReference type="Proteomes" id="UP000005222"/>
    </source>
</evidence>
<feature type="transmembrane region" description="Helical" evidence="7">
    <location>
        <begin position="322"/>
        <end position="346"/>
    </location>
</feature>
<feature type="transmembrane region" description="Helical" evidence="7">
    <location>
        <begin position="358"/>
        <end position="384"/>
    </location>
</feature>
<feature type="transmembrane region" description="Helical" evidence="7">
    <location>
        <begin position="486"/>
        <end position="510"/>
    </location>
</feature>
<feature type="transmembrane region" description="Helical" evidence="7">
    <location>
        <begin position="69"/>
        <end position="88"/>
    </location>
</feature>
<feature type="transmembrane region" description="Helical" evidence="7">
    <location>
        <begin position="197"/>
        <end position="218"/>
    </location>
</feature>
<evidence type="ECO:0000256" key="6">
    <source>
        <dbReference type="SAM" id="MobiDB-lite"/>
    </source>
</evidence>
<dbReference type="OrthoDB" id="4078873at2759"/>
<dbReference type="InterPro" id="IPR036259">
    <property type="entry name" value="MFS_trans_sf"/>
</dbReference>
<dbReference type="GO" id="GO:0020037">
    <property type="term" value="F:heme binding"/>
    <property type="evidence" value="ECO:0007669"/>
    <property type="project" value="EnsemblFungi"/>
</dbReference>
<sequence length="618" mass="68466">MESKTEEEIGVTGNSIESNTKHQETNEQVIEAKVKPDNYIDVNAEVVKDRGVYRVEQSKSLLDSQKNGLIMKAILGTSILVCAWASSLDSSVTSSLSSWATSSYQKHSMGLGATQIAVSIITAVSKPVLGRIANVISRPSTYIISILFYTVGYIIVSAGDTISAYIVGVAITAVGSSGIGFMNDLTAADMSVLKWRGLATAMLSTPYIINTWYAGYIVQDLGTSNWRWGYGMFCIIMPVVIAPATIVMLYLENRAKNSWSTVEQKNYKSNISFRSNWKKMVWKVIIEVDVFGLLLLGFGFSLVLLPLSLYSTAQNGWKNPSIIAMIVVGGVLLIVFFFYEAFFAPFPIVPKRVLNRTLICSIIIDFFYQFGGMIPLVYLSSYAYIVQDWPDKDWTYFNNTLTMALCVIGVVAGICLRYTHRYKIFQIFGVILSILGSGIMIDGKNARTNTLSLVWSQILDGAGGGFNVVATGVALQACVPHRDISISMAILSLCSYIGQSIGSAVASAIWTGKMYNALRKHIPDTVSDEEVYTFYSTYTTLRKYPMHGEVRQGAIKAYSEVSYYFFCICLGLQFIRLIAVLFQSNYYLGDQQNAVEGEDSQENPDNKKSWKEILLDVF</sequence>
<dbReference type="PANTHER" id="PTHR23501">
    <property type="entry name" value="MAJOR FACILITATOR SUPERFAMILY"/>
    <property type="match status" value="1"/>
</dbReference>
<comment type="similarity">
    <text evidence="2">Belongs to the major facilitator superfamily.</text>
</comment>
<dbReference type="STRING" id="559304.G8Y096"/>
<keyword evidence="9" id="KW-1185">Reference proteome</keyword>
<dbReference type="GO" id="GO:1904334">
    <property type="term" value="P:heme import across plasma membrane"/>
    <property type="evidence" value="ECO:0007669"/>
    <property type="project" value="EnsemblFungi"/>
</dbReference>
<feature type="transmembrane region" description="Helical" evidence="7">
    <location>
        <begin position="230"/>
        <end position="251"/>
    </location>
</feature>
<gene>
    <name evidence="8" type="primary">Piso0_005905</name>
    <name evidence="8" type="ORF">GNLVRS01_PISO0N25137g</name>
</gene>
<evidence type="ECO:0000256" key="4">
    <source>
        <dbReference type="ARBA" id="ARBA00022989"/>
    </source>
</evidence>
<reference evidence="8 9" key="1">
    <citation type="journal article" date="2012" name="G3 (Bethesda)">
        <title>Pichia sorbitophila, an interspecies yeast hybrid reveals early steps of genome resolution following polyploidization.</title>
        <authorList>
            <person name="Leh Louis V."/>
            <person name="Despons L."/>
            <person name="Friedrich A."/>
            <person name="Martin T."/>
            <person name="Durrens P."/>
            <person name="Casaregola S."/>
            <person name="Neuveglise C."/>
            <person name="Fairhead C."/>
            <person name="Marck C."/>
            <person name="Cruz J.A."/>
            <person name="Straub M.L."/>
            <person name="Kugler V."/>
            <person name="Sacerdot C."/>
            <person name="Uzunov Z."/>
            <person name="Thierry A."/>
            <person name="Weiss S."/>
            <person name="Bleykasten C."/>
            <person name="De Montigny J."/>
            <person name="Jacques N."/>
            <person name="Jung P."/>
            <person name="Lemaire M."/>
            <person name="Mallet S."/>
            <person name="Morel G."/>
            <person name="Richard G.F."/>
            <person name="Sarkar A."/>
            <person name="Savel G."/>
            <person name="Schacherer J."/>
            <person name="Seret M.L."/>
            <person name="Talla E."/>
            <person name="Samson G."/>
            <person name="Jubin C."/>
            <person name="Poulain J."/>
            <person name="Vacherie B."/>
            <person name="Barbe V."/>
            <person name="Pelletier E."/>
            <person name="Sherman D.J."/>
            <person name="Westhof E."/>
            <person name="Weissenbach J."/>
            <person name="Baret P.V."/>
            <person name="Wincker P."/>
            <person name="Gaillardin C."/>
            <person name="Dujon B."/>
            <person name="Souciet J.L."/>
        </authorList>
    </citation>
    <scope>NUCLEOTIDE SEQUENCE [LARGE SCALE GENOMIC DNA]</scope>
    <source>
        <strain evidence="9">ATCC MYA-4447 / BCRC 22081 / CBS 7064 / NBRC 10061 / NRRL Y-12695</strain>
    </source>
</reference>
<dbReference type="eggNOG" id="KOG0254">
    <property type="taxonomic scope" value="Eukaryota"/>
</dbReference>
<dbReference type="EMBL" id="FO082046">
    <property type="protein sequence ID" value="CCE87355.1"/>
    <property type="molecule type" value="Genomic_DNA"/>
</dbReference>
<feature type="transmembrane region" description="Helical" evidence="7">
    <location>
        <begin position="284"/>
        <end position="310"/>
    </location>
</feature>
<dbReference type="AlphaFoldDB" id="G8Y096"/>
<feature type="transmembrane region" description="Helical" evidence="7">
    <location>
        <begin position="423"/>
        <end position="441"/>
    </location>
</feature>
<dbReference type="Proteomes" id="UP000005222">
    <property type="component" value="Chromosome N"/>
</dbReference>
<feature type="transmembrane region" description="Helical" evidence="7">
    <location>
        <begin position="165"/>
        <end position="185"/>
    </location>
</feature>
<dbReference type="Pfam" id="PF07690">
    <property type="entry name" value="MFS_1"/>
    <property type="match status" value="1"/>
</dbReference>
<evidence type="ECO:0000313" key="8">
    <source>
        <dbReference type="EMBL" id="CCE87355.1"/>
    </source>
</evidence>
<evidence type="ECO:0000256" key="2">
    <source>
        <dbReference type="ARBA" id="ARBA00008335"/>
    </source>
</evidence>
<accession>G8Y096</accession>
<dbReference type="GO" id="GO:0015232">
    <property type="term" value="F:heme transmembrane transporter activity"/>
    <property type="evidence" value="ECO:0007669"/>
    <property type="project" value="EnsemblFungi"/>
</dbReference>
<dbReference type="PANTHER" id="PTHR23501:SF58">
    <property type="entry name" value="LOW AFFINITY HEME TRANSPORTER STR3"/>
    <property type="match status" value="1"/>
</dbReference>
<keyword evidence="4 7" id="KW-1133">Transmembrane helix</keyword>